<dbReference type="InterPro" id="IPR036527">
    <property type="entry name" value="SCP2_sterol-bd_dom_sf"/>
</dbReference>
<dbReference type="Proteomes" id="UP000262004">
    <property type="component" value="Chromosome"/>
</dbReference>
<gene>
    <name evidence="2" type="ORF">HPTL_0290</name>
</gene>
<name>A0A2Z6DW10_HYDTE</name>
<dbReference type="InterPro" id="IPR003033">
    <property type="entry name" value="SCP2_sterol-bd_dom"/>
</dbReference>
<dbReference type="AlphaFoldDB" id="A0A2Z6DW10"/>
<keyword evidence="3" id="KW-1185">Reference proteome</keyword>
<dbReference type="Pfam" id="PF02036">
    <property type="entry name" value="SCP2"/>
    <property type="match status" value="1"/>
</dbReference>
<feature type="domain" description="SCP2" evidence="1">
    <location>
        <begin position="48"/>
        <end position="128"/>
    </location>
</feature>
<dbReference type="KEGG" id="htl:HPTL_0290"/>
<proteinExistence type="predicted"/>
<evidence type="ECO:0000313" key="2">
    <source>
        <dbReference type="EMBL" id="BBD76558.1"/>
    </source>
</evidence>
<sequence>MADPNRSRTPFFALLAQLPRYPANALFCHALNRHLLPFLNPETRRSLWDQPVRLIITDFPWQFDFALAPFGFRPLTGEMPPRVTFTAPLAVYCALIAQEEDSDTLFFQRRLRVSGDTALGLFIKNTLDALPREAVPALFFSLYPKCKPWLTTP</sequence>
<dbReference type="RefSeq" id="WP_170141235.1">
    <property type="nucleotide sequence ID" value="NZ_AP018558.1"/>
</dbReference>
<reference evidence="2 3" key="1">
    <citation type="submission" date="2018-04" db="EMBL/GenBank/DDBJ databases">
        <title>Complete genome sequence of Hydrogenophilus thermoluteolus TH-1.</title>
        <authorList>
            <person name="Arai H."/>
        </authorList>
    </citation>
    <scope>NUCLEOTIDE SEQUENCE [LARGE SCALE GENOMIC DNA]</scope>
    <source>
        <strain evidence="2 3">TH-1</strain>
    </source>
</reference>
<organism evidence="2 3">
    <name type="scientific">Hydrogenophilus thermoluteolus</name>
    <name type="common">Pseudomonas hydrogenothermophila</name>
    <dbReference type="NCBI Taxonomy" id="297"/>
    <lineage>
        <taxon>Bacteria</taxon>
        <taxon>Pseudomonadati</taxon>
        <taxon>Pseudomonadota</taxon>
        <taxon>Hydrogenophilia</taxon>
        <taxon>Hydrogenophilales</taxon>
        <taxon>Hydrogenophilaceae</taxon>
        <taxon>Hydrogenophilus</taxon>
    </lineage>
</organism>
<evidence type="ECO:0000313" key="3">
    <source>
        <dbReference type="Proteomes" id="UP000262004"/>
    </source>
</evidence>
<dbReference type="EMBL" id="AP018558">
    <property type="protein sequence ID" value="BBD76558.1"/>
    <property type="molecule type" value="Genomic_DNA"/>
</dbReference>
<accession>A0A2Z6DW10</accession>
<dbReference type="SUPFAM" id="SSF55718">
    <property type="entry name" value="SCP-like"/>
    <property type="match status" value="1"/>
</dbReference>
<protein>
    <recommendedName>
        <fullName evidence="1">SCP2 domain-containing protein</fullName>
    </recommendedName>
</protein>
<evidence type="ECO:0000259" key="1">
    <source>
        <dbReference type="Pfam" id="PF02036"/>
    </source>
</evidence>